<dbReference type="NCBIfam" id="NF037961">
    <property type="entry name" value="RodA_shape"/>
    <property type="match status" value="1"/>
</dbReference>
<comment type="subcellular location">
    <subcellularLocation>
        <location evidence="1">Membrane</location>
        <topology evidence="1">Multi-pass membrane protein</topology>
    </subcellularLocation>
</comment>
<proteinExistence type="predicted"/>
<keyword evidence="2 6" id="KW-0812">Transmembrane</keyword>
<keyword evidence="5 6" id="KW-0472">Membrane</keyword>
<feature type="transmembrane region" description="Helical" evidence="6">
    <location>
        <begin position="12"/>
        <end position="32"/>
    </location>
</feature>
<keyword evidence="3" id="KW-0133">Cell shape</keyword>
<accession>A0ABR7J6H3</accession>
<feature type="transmembrane region" description="Helical" evidence="6">
    <location>
        <begin position="186"/>
        <end position="210"/>
    </location>
</feature>
<feature type="transmembrane region" description="Helical" evidence="6">
    <location>
        <begin position="133"/>
        <end position="152"/>
    </location>
</feature>
<reference evidence="7 8" key="1">
    <citation type="submission" date="2020-08" db="EMBL/GenBank/DDBJ databases">
        <title>Description of novel Flavobacterium F-380 isolate.</title>
        <authorList>
            <person name="Saticioglu I.B."/>
            <person name="Duman M."/>
            <person name="Altun S."/>
        </authorList>
    </citation>
    <scope>NUCLEOTIDE SEQUENCE [LARGE SCALE GENOMIC DNA]</scope>
    <source>
        <strain evidence="7 8">F-380</strain>
    </source>
</reference>
<feature type="transmembrane region" description="Helical" evidence="6">
    <location>
        <begin position="44"/>
        <end position="62"/>
    </location>
</feature>
<dbReference type="InterPro" id="IPR001182">
    <property type="entry name" value="FtsW/RodA"/>
</dbReference>
<keyword evidence="8" id="KW-1185">Reference proteome</keyword>
<dbReference type="Pfam" id="PF01098">
    <property type="entry name" value="FTSW_RODA_SPOVE"/>
    <property type="match status" value="1"/>
</dbReference>
<evidence type="ECO:0000256" key="2">
    <source>
        <dbReference type="ARBA" id="ARBA00022692"/>
    </source>
</evidence>
<comment type="caution">
    <text evidence="7">The sequence shown here is derived from an EMBL/GenBank/DDBJ whole genome shotgun (WGS) entry which is preliminary data.</text>
</comment>
<evidence type="ECO:0000256" key="4">
    <source>
        <dbReference type="ARBA" id="ARBA00022989"/>
    </source>
</evidence>
<dbReference type="PANTHER" id="PTHR30474">
    <property type="entry name" value="CELL CYCLE PROTEIN"/>
    <property type="match status" value="1"/>
</dbReference>
<name>A0ABR7J6H3_9FLAO</name>
<evidence type="ECO:0000313" key="8">
    <source>
        <dbReference type="Proteomes" id="UP000629963"/>
    </source>
</evidence>
<dbReference type="EMBL" id="JACRUJ010000001">
    <property type="protein sequence ID" value="MBC5840939.1"/>
    <property type="molecule type" value="Genomic_DNA"/>
</dbReference>
<dbReference type="RefSeq" id="WP_187009489.1">
    <property type="nucleotide sequence ID" value="NZ_JACRUI010000001.1"/>
</dbReference>
<organism evidence="7 8">
    <name type="scientific">Flavobacterium kayseriense</name>
    <dbReference type="NCBI Taxonomy" id="2764714"/>
    <lineage>
        <taxon>Bacteria</taxon>
        <taxon>Pseudomonadati</taxon>
        <taxon>Bacteroidota</taxon>
        <taxon>Flavobacteriia</taxon>
        <taxon>Flavobacteriales</taxon>
        <taxon>Flavobacteriaceae</taxon>
        <taxon>Flavobacterium</taxon>
    </lineage>
</organism>
<dbReference type="PANTHER" id="PTHR30474:SF1">
    <property type="entry name" value="PEPTIDOGLYCAN GLYCOSYLTRANSFERASE MRDB"/>
    <property type="match status" value="1"/>
</dbReference>
<evidence type="ECO:0000256" key="6">
    <source>
        <dbReference type="SAM" id="Phobius"/>
    </source>
</evidence>
<feature type="transmembrane region" description="Helical" evidence="6">
    <location>
        <begin position="349"/>
        <end position="376"/>
    </location>
</feature>
<keyword evidence="4 6" id="KW-1133">Transmembrane helix</keyword>
<feature type="transmembrane region" description="Helical" evidence="6">
    <location>
        <begin position="382"/>
        <end position="401"/>
    </location>
</feature>
<sequence>MKNQSIKKNIDWSCVIIYALLVLMGWLNIYSSSLSSLDGTYEKQLIFIVLTIPLIFMILAIDGKFYEKYASIIFGVSLLTLAGLFLFGKTIAGQRCWYAIGSFTIQPSEFAKAATALALAKYLSDSQINLKEVSRQVQALAIVFLPVLLILPQPDPGSALIYSVFLIVLYREGLPSWYIWTGFIAIALFIFTLVLEPQYVILIALIVILLVHFKSRLADRNIVLSGILLVFISGFVLSVDYVFDNVFKQHHRDRFNILLGKTVDLKGIGYNTNQSEIAIGSGGWIGKGFLEGTQTKGGFVPEQHTDYIFTTVGEEWGFAGSIVVIGLFVTLFLRVIYLAERQKTKFSRVYGYCVAGILFTHFFVNIAMVIGIFPTIGVPLPFFSYGGSGLWGFTILLFIFLKMDANKVNEW</sequence>
<evidence type="ECO:0000256" key="5">
    <source>
        <dbReference type="ARBA" id="ARBA00023136"/>
    </source>
</evidence>
<dbReference type="Proteomes" id="UP000629963">
    <property type="component" value="Unassembled WGS sequence"/>
</dbReference>
<evidence type="ECO:0000313" key="7">
    <source>
        <dbReference type="EMBL" id="MBC5840939.1"/>
    </source>
</evidence>
<feature type="transmembrane region" description="Helical" evidence="6">
    <location>
        <begin position="316"/>
        <end position="337"/>
    </location>
</feature>
<evidence type="ECO:0000256" key="1">
    <source>
        <dbReference type="ARBA" id="ARBA00004141"/>
    </source>
</evidence>
<protein>
    <submittedName>
        <fullName evidence="7">Rod shape-determining protein RodA</fullName>
    </submittedName>
</protein>
<feature type="transmembrane region" description="Helical" evidence="6">
    <location>
        <begin position="222"/>
        <end position="243"/>
    </location>
</feature>
<evidence type="ECO:0000256" key="3">
    <source>
        <dbReference type="ARBA" id="ARBA00022960"/>
    </source>
</evidence>
<gene>
    <name evidence="7" type="ORF">H8R23_05940</name>
</gene>
<feature type="transmembrane region" description="Helical" evidence="6">
    <location>
        <begin position="69"/>
        <end position="88"/>
    </location>
</feature>